<accession>A0A419SA01</accession>
<gene>
    <name evidence="2" type="ORF">BCY91_14250</name>
</gene>
<evidence type="ECO:0008006" key="4">
    <source>
        <dbReference type="Google" id="ProtNLM"/>
    </source>
</evidence>
<dbReference type="Proteomes" id="UP000283433">
    <property type="component" value="Unassembled WGS sequence"/>
</dbReference>
<proteinExistence type="predicted"/>
<evidence type="ECO:0000313" key="2">
    <source>
        <dbReference type="EMBL" id="RKD19033.1"/>
    </source>
</evidence>
<sequence length="145" mass="16398">MIFSKTLKLSLVLGLTLHFTYDSFAQQINESDLKTDVLNIEAPVQKLMLLEPIVYRYNTEKYPKLKLSEAQQFGFSLQSAASATPSLIKTHYKSFSNGKNSLGTARYRELDAEKLIPVMVAAIQEQQQTIESLKKEIALLKKAKE</sequence>
<reference evidence="2 3" key="1">
    <citation type="submission" date="2016-07" db="EMBL/GenBank/DDBJ databases">
        <title>Genome of Pelobium manganitolerans.</title>
        <authorList>
            <person name="Wu S."/>
            <person name="Wang G."/>
        </authorList>
    </citation>
    <scope>NUCLEOTIDE SEQUENCE [LARGE SCALE GENOMIC DNA]</scope>
    <source>
        <strain evidence="2 3">YS-25</strain>
    </source>
</reference>
<keyword evidence="3" id="KW-1185">Reference proteome</keyword>
<protein>
    <recommendedName>
        <fullName evidence="4">Peptidase S74 domain-containing protein</fullName>
    </recommendedName>
</protein>
<evidence type="ECO:0000256" key="1">
    <source>
        <dbReference type="SAM" id="SignalP"/>
    </source>
</evidence>
<organism evidence="2 3">
    <name type="scientific">Pelobium manganitolerans</name>
    <dbReference type="NCBI Taxonomy" id="1842495"/>
    <lineage>
        <taxon>Bacteria</taxon>
        <taxon>Pseudomonadati</taxon>
        <taxon>Bacteroidota</taxon>
        <taxon>Sphingobacteriia</taxon>
        <taxon>Sphingobacteriales</taxon>
        <taxon>Sphingobacteriaceae</taxon>
        <taxon>Pelobium</taxon>
    </lineage>
</organism>
<dbReference type="RefSeq" id="WP_120180680.1">
    <property type="nucleotide sequence ID" value="NZ_MBTA01000003.1"/>
</dbReference>
<dbReference type="EMBL" id="MBTA01000003">
    <property type="protein sequence ID" value="RKD19033.1"/>
    <property type="molecule type" value="Genomic_DNA"/>
</dbReference>
<dbReference type="OrthoDB" id="839742at2"/>
<feature type="signal peptide" evidence="1">
    <location>
        <begin position="1"/>
        <end position="25"/>
    </location>
</feature>
<name>A0A419SA01_9SPHI</name>
<comment type="caution">
    <text evidence="2">The sequence shown here is derived from an EMBL/GenBank/DDBJ whole genome shotgun (WGS) entry which is preliminary data.</text>
</comment>
<evidence type="ECO:0000313" key="3">
    <source>
        <dbReference type="Proteomes" id="UP000283433"/>
    </source>
</evidence>
<keyword evidence="1" id="KW-0732">Signal</keyword>
<feature type="chain" id="PRO_5019538547" description="Peptidase S74 domain-containing protein" evidence="1">
    <location>
        <begin position="26"/>
        <end position="145"/>
    </location>
</feature>
<dbReference type="AlphaFoldDB" id="A0A419SA01"/>